<dbReference type="RefSeq" id="WP_183307856.1">
    <property type="nucleotide sequence ID" value="NZ_JACIEP010000010.1"/>
</dbReference>
<feature type="domain" description="HTH marR-type" evidence="6">
    <location>
        <begin position="8"/>
        <end position="138"/>
    </location>
</feature>
<keyword evidence="4 7" id="KW-0238">DNA-binding</keyword>
<dbReference type="SMART" id="SM00347">
    <property type="entry name" value="HTH_MARR"/>
    <property type="match status" value="1"/>
</dbReference>
<dbReference type="PANTHER" id="PTHR33164:SF5">
    <property type="entry name" value="ORGANIC HYDROPEROXIDE RESISTANCE TRANSCRIPTIONAL REGULATOR"/>
    <property type="match status" value="1"/>
</dbReference>
<evidence type="ECO:0000313" key="7">
    <source>
        <dbReference type="EMBL" id="MBB4036976.1"/>
    </source>
</evidence>
<dbReference type="InterPro" id="IPR036388">
    <property type="entry name" value="WH-like_DNA-bd_sf"/>
</dbReference>
<dbReference type="InterPro" id="IPR039422">
    <property type="entry name" value="MarR/SlyA-like"/>
</dbReference>
<gene>
    <name evidence="7" type="ORF">GGR21_002890</name>
</gene>
<evidence type="ECO:0000256" key="4">
    <source>
        <dbReference type="ARBA" id="ARBA00023125"/>
    </source>
</evidence>
<comment type="caution">
    <text evidence="7">The sequence shown here is derived from an EMBL/GenBank/DDBJ whole genome shotgun (WGS) entry which is preliminary data.</text>
</comment>
<dbReference type="GO" id="GO:0005737">
    <property type="term" value="C:cytoplasm"/>
    <property type="evidence" value="ECO:0007669"/>
    <property type="project" value="UniProtKB-SubCell"/>
</dbReference>
<name>A0A840CNK1_9BACT</name>
<dbReference type="FunFam" id="1.10.10.10:FF:000163">
    <property type="entry name" value="MarR family transcriptional regulator"/>
    <property type="match status" value="1"/>
</dbReference>
<dbReference type="EMBL" id="JACIEP010000010">
    <property type="protein sequence ID" value="MBB4036976.1"/>
    <property type="molecule type" value="Genomic_DNA"/>
</dbReference>
<evidence type="ECO:0000313" key="8">
    <source>
        <dbReference type="Proteomes" id="UP000555103"/>
    </source>
</evidence>
<dbReference type="Pfam" id="PF22381">
    <property type="entry name" value="Staph_reg_Sar_Rot"/>
    <property type="match status" value="1"/>
</dbReference>
<organism evidence="7 8">
    <name type="scientific">Dysgonomonas hofstadii</name>
    <dbReference type="NCBI Taxonomy" id="637886"/>
    <lineage>
        <taxon>Bacteria</taxon>
        <taxon>Pseudomonadati</taxon>
        <taxon>Bacteroidota</taxon>
        <taxon>Bacteroidia</taxon>
        <taxon>Bacteroidales</taxon>
        <taxon>Dysgonomonadaceae</taxon>
        <taxon>Dysgonomonas</taxon>
    </lineage>
</organism>
<keyword evidence="3" id="KW-0805">Transcription regulation</keyword>
<dbReference type="GO" id="GO:0006950">
    <property type="term" value="P:response to stress"/>
    <property type="evidence" value="ECO:0007669"/>
    <property type="project" value="TreeGrafter"/>
</dbReference>
<evidence type="ECO:0000256" key="2">
    <source>
        <dbReference type="ARBA" id="ARBA00022490"/>
    </source>
</evidence>
<keyword evidence="2" id="KW-0963">Cytoplasm</keyword>
<protein>
    <submittedName>
        <fullName evidence="7">DNA-binding MarR family transcriptional regulator</fullName>
    </submittedName>
</protein>
<dbReference type="AlphaFoldDB" id="A0A840CNK1"/>
<dbReference type="InterPro" id="IPR000835">
    <property type="entry name" value="HTH_MarR-typ"/>
</dbReference>
<dbReference type="Gene3D" id="1.10.10.10">
    <property type="entry name" value="Winged helix-like DNA-binding domain superfamily/Winged helix DNA-binding domain"/>
    <property type="match status" value="1"/>
</dbReference>
<evidence type="ECO:0000256" key="3">
    <source>
        <dbReference type="ARBA" id="ARBA00023015"/>
    </source>
</evidence>
<sequence>MSDDLKLDNQLCFPLYALSRQVTTLYRPHLEKLGLTYPQYLVMMVLWEHHSVTVKLLGELLCLDSGTLTPLLKRMEAAGLLVRKRSSNDERMVDVTITGKGKEMEAQAESIPLNIKIGLDMTDEQIVKLRDQLKKILTKTIEDK</sequence>
<dbReference type="InterPro" id="IPR055166">
    <property type="entry name" value="Transc_reg_Sar_Rot_HTH"/>
</dbReference>
<dbReference type="GO" id="GO:0003700">
    <property type="term" value="F:DNA-binding transcription factor activity"/>
    <property type="evidence" value="ECO:0007669"/>
    <property type="project" value="InterPro"/>
</dbReference>
<evidence type="ECO:0000256" key="5">
    <source>
        <dbReference type="ARBA" id="ARBA00023163"/>
    </source>
</evidence>
<proteinExistence type="predicted"/>
<accession>A0A840CNK1</accession>
<comment type="subcellular location">
    <subcellularLocation>
        <location evidence="1">Cytoplasm</location>
    </subcellularLocation>
</comment>
<keyword evidence="5" id="KW-0804">Transcription</keyword>
<evidence type="ECO:0000259" key="6">
    <source>
        <dbReference type="PROSITE" id="PS50995"/>
    </source>
</evidence>
<dbReference type="Proteomes" id="UP000555103">
    <property type="component" value="Unassembled WGS sequence"/>
</dbReference>
<dbReference type="GO" id="GO:0003677">
    <property type="term" value="F:DNA binding"/>
    <property type="evidence" value="ECO:0007669"/>
    <property type="project" value="UniProtKB-KW"/>
</dbReference>
<dbReference type="InterPro" id="IPR036390">
    <property type="entry name" value="WH_DNA-bd_sf"/>
</dbReference>
<dbReference type="SUPFAM" id="SSF46785">
    <property type="entry name" value="Winged helix' DNA-binding domain"/>
    <property type="match status" value="1"/>
</dbReference>
<keyword evidence="8" id="KW-1185">Reference proteome</keyword>
<dbReference type="PROSITE" id="PS50995">
    <property type="entry name" value="HTH_MARR_2"/>
    <property type="match status" value="1"/>
</dbReference>
<evidence type="ECO:0000256" key="1">
    <source>
        <dbReference type="ARBA" id="ARBA00004496"/>
    </source>
</evidence>
<reference evidence="7 8" key="1">
    <citation type="submission" date="2020-08" db="EMBL/GenBank/DDBJ databases">
        <title>Genomic Encyclopedia of Type Strains, Phase IV (KMG-IV): sequencing the most valuable type-strain genomes for metagenomic binning, comparative biology and taxonomic classification.</title>
        <authorList>
            <person name="Goeker M."/>
        </authorList>
    </citation>
    <scope>NUCLEOTIDE SEQUENCE [LARGE SCALE GENOMIC DNA]</scope>
    <source>
        <strain evidence="7 8">DSM 104969</strain>
    </source>
</reference>
<dbReference type="PANTHER" id="PTHR33164">
    <property type="entry name" value="TRANSCRIPTIONAL REGULATOR, MARR FAMILY"/>
    <property type="match status" value="1"/>
</dbReference>